<feature type="domain" description="C2H2-type" evidence="7">
    <location>
        <begin position="332"/>
        <end position="360"/>
    </location>
</feature>
<sequence>MRVERRLSWRAKCVGYATWKLLTAASPFTCNAFWQRPIAAQGAPLTPLPTYLLPILVVRKKSEATDRRSGRDRPLGAANGRSAPHCALAGDPGRPRRVGRDLNAATDVFCGGFIRRSTPDRDAMLQVMLFKGNSSRLQMLIEKIQANKENHTEQDIKEALGSSGTEGSSGGGDSWVSEEGGSSCATPNSAAADSPPSDLAFTVGVTEGTPYACQFCDKAFPRLSYLKKHEQTHSDQMPFRCEFCSRLFKHKRSRDRHIKLHTGDKKYRCTQCEAAFSRSDHLKIHMKTHDNQKPFQCTVCNRGYNTAAALTSHMQNHKKASPSSSPHPTNTFKCLQCAELFRKPEELQAHMANHHQVERSPTPSSTPPSIQRPSAVPPRLPFPLPRLACMYCTKDNFSTMEALHLHVQAMHGSILNGDLVSRVGTPTSQQPCQEASSPSPPTVACELCTMRFGSLSALHKHALAALFAEHYVLLHGLALAEQLKPTDLSLGKRPTHDDHAHSRKRPRHAENGHANRHQSMGRHHNEYEHSGTLLCNQCNAALPDFESFRSHVKAHIEEAGGGGGRPQCPQCPGARFGSQEELVQHTATHLLATDLAYACPSPSCQRHPLPFAQPDELQRHLFDLHTHHLFRCALCRELFDSKVAIQVHFAVKHSNETKVLRCTACQGGASQFHSEQEFTAHVRTCHLPPPPPPSLPPPPPAAAAFLQQHLIASDQKSSLLSQLVRCLFCRLSFSSELELQLHLAVHTKQLHCPLCPQTFHVEFLLDRHMQTHHTVQTVMNGEDHDQKPLPTTPSKTSSSSNRSCNSANSDGSAAKPGNNAIIPNGNTNNNNNSNINNNNNNLSSNNNSSSCELCDRSDFSSEAELAAHRKLIHHVKTQTSSAPSSSSSSGKVSLHCAYCSENCKSRAELENHMKTHSQGPATSGKHKCNICDEICPSASTLAEHKLTHCKVINGSSCTQCKASLSNEEQYLEHLRQHSCPSPTPSPTLSLPTPCVVCRQTLVSEMEARIHARFHLQQVESQAQCCSCLQGFERRDLVGGFCRECYNKHGKSSSPTRCPECQLKFETGPALEAHLASVHSKAYQCVKCQLSFDSEREIQLHVASHLLSEGAIAGGVGQQGAGVGASGGEECRLCLRVLPSRLQLQTHLIEHTFAGCSTFTCYLCSAVFTAAHGLQSHIMEHGPAARPYDCPRCPQSFFFRAELDNHSYTHLDDGDKEQRVPTPSHHRQQNKSPADIGADSHQREVKQEIKEENRRDEQEDRGEDEDDEEEQIDVEEGEAESIQKPTCSD</sequence>
<feature type="domain" description="C2H2-type" evidence="7">
    <location>
        <begin position="955"/>
        <end position="982"/>
    </location>
</feature>
<feature type="region of interest" description="Disordered" evidence="6">
    <location>
        <begin position="148"/>
        <end position="196"/>
    </location>
</feature>
<gene>
    <name evidence="8" type="ORF">LSTR_LSTR003756</name>
</gene>
<dbReference type="GO" id="GO:0005634">
    <property type="term" value="C:nucleus"/>
    <property type="evidence" value="ECO:0007669"/>
    <property type="project" value="UniProtKB-ARBA"/>
</dbReference>
<dbReference type="SMART" id="SM00355">
    <property type="entry name" value="ZnF_C2H2"/>
    <property type="match status" value="24"/>
</dbReference>
<feature type="compositionally biased region" description="Low complexity" evidence="6">
    <location>
        <begin position="360"/>
        <end position="374"/>
    </location>
</feature>
<organism evidence="8 9">
    <name type="scientific">Laodelphax striatellus</name>
    <name type="common">Small brown planthopper</name>
    <name type="synonym">Delphax striatella</name>
    <dbReference type="NCBI Taxonomy" id="195883"/>
    <lineage>
        <taxon>Eukaryota</taxon>
        <taxon>Metazoa</taxon>
        <taxon>Ecdysozoa</taxon>
        <taxon>Arthropoda</taxon>
        <taxon>Hexapoda</taxon>
        <taxon>Insecta</taxon>
        <taxon>Pterygota</taxon>
        <taxon>Neoptera</taxon>
        <taxon>Paraneoptera</taxon>
        <taxon>Hemiptera</taxon>
        <taxon>Auchenorrhyncha</taxon>
        <taxon>Fulgoroidea</taxon>
        <taxon>Delphacidae</taxon>
        <taxon>Criomorphinae</taxon>
        <taxon>Laodelphax</taxon>
    </lineage>
</organism>
<feature type="region of interest" description="Disordered" evidence="6">
    <location>
        <begin position="353"/>
        <end position="375"/>
    </location>
</feature>
<feature type="domain" description="C2H2-type" evidence="7">
    <location>
        <begin position="239"/>
        <end position="266"/>
    </location>
</feature>
<dbReference type="FunCoup" id="A0A482WPV7">
    <property type="interactions" value="372"/>
</dbReference>
<keyword evidence="1" id="KW-0479">Metal-binding</keyword>
<feature type="region of interest" description="Disordered" evidence="6">
    <location>
        <begin position="779"/>
        <end position="841"/>
    </location>
</feature>
<evidence type="ECO:0000256" key="6">
    <source>
        <dbReference type="SAM" id="MobiDB-lite"/>
    </source>
</evidence>
<evidence type="ECO:0000313" key="9">
    <source>
        <dbReference type="Proteomes" id="UP000291343"/>
    </source>
</evidence>
<feature type="domain" description="C2H2-type" evidence="7">
    <location>
        <begin position="630"/>
        <end position="658"/>
    </location>
</feature>
<keyword evidence="4" id="KW-0862">Zinc</keyword>
<name>A0A482WPV7_LAOST</name>
<evidence type="ECO:0000256" key="2">
    <source>
        <dbReference type="ARBA" id="ARBA00022737"/>
    </source>
</evidence>
<dbReference type="PROSITE" id="PS50157">
    <property type="entry name" value="ZINC_FINGER_C2H2_2"/>
    <property type="match status" value="9"/>
</dbReference>
<dbReference type="Proteomes" id="UP000291343">
    <property type="component" value="Unassembled WGS sequence"/>
</dbReference>
<dbReference type="EMBL" id="QKKF02028860">
    <property type="protein sequence ID" value="RZF35316.1"/>
    <property type="molecule type" value="Genomic_DNA"/>
</dbReference>
<feature type="compositionally biased region" description="Basic and acidic residues" evidence="6">
    <location>
        <begin position="63"/>
        <end position="74"/>
    </location>
</feature>
<feature type="region of interest" description="Disordered" evidence="6">
    <location>
        <begin position="1208"/>
        <end position="1288"/>
    </location>
</feature>
<evidence type="ECO:0000256" key="5">
    <source>
        <dbReference type="PROSITE-ProRule" id="PRU00042"/>
    </source>
</evidence>
<feature type="compositionally biased region" description="Basic and acidic residues" evidence="6">
    <location>
        <begin position="148"/>
        <end position="158"/>
    </location>
</feature>
<proteinExistence type="predicted"/>
<keyword evidence="2" id="KW-0677">Repeat</keyword>
<feature type="region of interest" description="Disordered" evidence="6">
    <location>
        <begin position="63"/>
        <end position="98"/>
    </location>
</feature>
<feature type="compositionally biased region" description="Basic and acidic residues" evidence="6">
    <location>
        <begin position="1237"/>
        <end position="1257"/>
    </location>
</feature>
<feature type="domain" description="C2H2-type" evidence="7">
    <location>
        <begin position="1187"/>
        <end position="1214"/>
    </location>
</feature>
<reference evidence="8 9" key="1">
    <citation type="journal article" date="2017" name="Gigascience">
        <title>Genome sequence of the small brown planthopper, Laodelphax striatellus.</title>
        <authorList>
            <person name="Zhu J."/>
            <person name="Jiang F."/>
            <person name="Wang X."/>
            <person name="Yang P."/>
            <person name="Bao Y."/>
            <person name="Zhao W."/>
            <person name="Wang W."/>
            <person name="Lu H."/>
            <person name="Wang Q."/>
            <person name="Cui N."/>
            <person name="Li J."/>
            <person name="Chen X."/>
            <person name="Luo L."/>
            <person name="Yu J."/>
            <person name="Kang L."/>
            <person name="Cui F."/>
        </authorList>
    </citation>
    <scope>NUCLEOTIDE SEQUENCE [LARGE SCALE GENOMIC DNA]</scope>
    <source>
        <strain evidence="8">Lst14</strain>
    </source>
</reference>
<feature type="compositionally biased region" description="Acidic residues" evidence="6">
    <location>
        <begin position="1258"/>
        <end position="1278"/>
    </location>
</feature>
<keyword evidence="3 5" id="KW-0863">Zinc-finger</keyword>
<dbReference type="PANTHER" id="PTHR24379:SF121">
    <property type="entry name" value="C2H2-TYPE DOMAIN-CONTAINING PROTEIN"/>
    <property type="match status" value="1"/>
</dbReference>
<dbReference type="PROSITE" id="PS00028">
    <property type="entry name" value="ZINC_FINGER_C2H2_1"/>
    <property type="match status" value="16"/>
</dbReference>
<comment type="caution">
    <text evidence="8">The sequence shown here is derived from an EMBL/GenBank/DDBJ whole genome shotgun (WGS) entry which is preliminary data.</text>
</comment>
<dbReference type="FunFam" id="3.30.160.60:FF:000483">
    <property type="entry name" value="Zinc finger protein 423"/>
    <property type="match status" value="1"/>
</dbReference>
<feature type="compositionally biased region" description="Low complexity" evidence="6">
    <location>
        <begin position="818"/>
        <end position="841"/>
    </location>
</feature>
<feature type="domain" description="C2H2-type" evidence="7">
    <location>
        <begin position="267"/>
        <end position="294"/>
    </location>
</feature>
<dbReference type="STRING" id="195883.A0A482WPV7"/>
<keyword evidence="9" id="KW-1185">Reference proteome</keyword>
<feature type="region of interest" description="Disordered" evidence="6">
    <location>
        <begin position="488"/>
        <end position="525"/>
    </location>
</feature>
<dbReference type="PANTHER" id="PTHR24379">
    <property type="entry name" value="KRAB AND ZINC FINGER DOMAIN-CONTAINING"/>
    <property type="match status" value="1"/>
</dbReference>
<feature type="compositionally biased region" description="Basic and acidic residues" evidence="6">
    <location>
        <begin position="1208"/>
        <end position="1218"/>
    </location>
</feature>
<dbReference type="OrthoDB" id="10014897at2759"/>
<dbReference type="Gene3D" id="3.30.160.60">
    <property type="entry name" value="Classic Zinc Finger"/>
    <property type="match status" value="10"/>
</dbReference>
<dbReference type="GO" id="GO:0008270">
    <property type="term" value="F:zinc ion binding"/>
    <property type="evidence" value="ECO:0007669"/>
    <property type="project" value="UniProtKB-KW"/>
</dbReference>
<accession>A0A482WPV7</accession>
<dbReference type="InterPro" id="IPR013087">
    <property type="entry name" value="Znf_C2H2_type"/>
</dbReference>
<feature type="domain" description="C2H2-type" evidence="7">
    <location>
        <begin position="894"/>
        <end position="921"/>
    </location>
</feature>
<dbReference type="InterPro" id="IPR036236">
    <property type="entry name" value="Znf_C2H2_sf"/>
</dbReference>
<dbReference type="SMR" id="A0A482WPV7"/>
<dbReference type="Pfam" id="PF13912">
    <property type="entry name" value="zf-C2H2_6"/>
    <property type="match status" value="1"/>
</dbReference>
<protein>
    <recommendedName>
        <fullName evidence="7">C2H2-type domain-containing protein</fullName>
    </recommendedName>
</protein>
<evidence type="ECO:0000256" key="3">
    <source>
        <dbReference type="ARBA" id="ARBA00022771"/>
    </source>
</evidence>
<evidence type="ECO:0000259" key="7">
    <source>
        <dbReference type="PROSITE" id="PS50157"/>
    </source>
</evidence>
<dbReference type="FunFam" id="3.30.160.60:FF:000110">
    <property type="entry name" value="Zinc finger protein-like"/>
    <property type="match status" value="1"/>
</dbReference>
<evidence type="ECO:0000256" key="4">
    <source>
        <dbReference type="ARBA" id="ARBA00022833"/>
    </source>
</evidence>
<evidence type="ECO:0000256" key="1">
    <source>
        <dbReference type="ARBA" id="ARBA00022723"/>
    </source>
</evidence>
<feature type="domain" description="C2H2-type" evidence="7">
    <location>
        <begin position="295"/>
        <end position="322"/>
    </location>
</feature>
<evidence type="ECO:0000313" key="8">
    <source>
        <dbReference type="EMBL" id="RZF35316.1"/>
    </source>
</evidence>
<dbReference type="SUPFAM" id="SSF57667">
    <property type="entry name" value="beta-beta-alpha zinc fingers"/>
    <property type="match status" value="4"/>
</dbReference>
<dbReference type="InParanoid" id="A0A482WPV7"/>
<feature type="compositionally biased region" description="Low complexity" evidence="6">
    <location>
        <begin position="788"/>
        <end position="809"/>
    </location>
</feature>
<dbReference type="Pfam" id="PF00096">
    <property type="entry name" value="zf-C2H2"/>
    <property type="match status" value="3"/>
</dbReference>
<feature type="domain" description="C2H2-type" evidence="7">
    <location>
        <begin position="211"/>
        <end position="238"/>
    </location>
</feature>
<dbReference type="FunFam" id="3.30.160.60:FF:000446">
    <property type="entry name" value="Zinc finger protein"/>
    <property type="match status" value="1"/>
</dbReference>